<proteinExistence type="predicted"/>
<protein>
    <submittedName>
        <fullName evidence="3">Glycosyltransferase family 9 protein</fullName>
    </submittedName>
</protein>
<gene>
    <name evidence="3" type="ORF">SNR37_001352</name>
</gene>
<dbReference type="Gene3D" id="3.40.50.2000">
    <property type="entry name" value="Glycogen Phosphorylase B"/>
    <property type="match status" value="2"/>
</dbReference>
<accession>A0ABU7G9T7</accession>
<evidence type="ECO:0000256" key="2">
    <source>
        <dbReference type="ARBA" id="ARBA00022679"/>
    </source>
</evidence>
<dbReference type="Proteomes" id="UP001310248">
    <property type="component" value="Unassembled WGS sequence"/>
</dbReference>
<dbReference type="InterPro" id="IPR002201">
    <property type="entry name" value="Glyco_trans_9"/>
</dbReference>
<evidence type="ECO:0000313" key="3">
    <source>
        <dbReference type="EMBL" id="MEE1676025.1"/>
    </source>
</evidence>
<sequence length="373" mass="42470">MLIKDYVLGRLFQFRDKVNFILGRFLFDKPPSTAALKSVSSILFVRGDGKIGDSIVSSFLYREIKNQQPEIKLGVLCTSNSKKLFDTDPYIDSVHEYPKRPKLWQVKSLIRQLPSYDAVIFLPEVMKARDFLMLRCLKAKANIGVAKNVRLINYNISAEIAGKHSQEYFVEAARQLGFTVSNSNYRFNLPEMIEQDVMAFLGSKKGRYIAINAFGNTQKRSFSKSRLMEVLQALKKRFPEYPIVVMASPVSQSLVNTVADGIEDVFCIENTESIEQNAALIKYCKLFISVDTATVHLARCFNTPMVAIYRPDPQNFAMWQPNYQPTEVVFSRAANNPREEVNIGEFETSELLAAVSHLLEHESKVLNNENTRH</sequence>
<dbReference type="PANTHER" id="PTHR30160">
    <property type="entry name" value="TETRAACYLDISACCHARIDE 4'-KINASE-RELATED"/>
    <property type="match status" value="1"/>
</dbReference>
<name>A0ABU7G9T7_9ALTE</name>
<dbReference type="SUPFAM" id="SSF53756">
    <property type="entry name" value="UDP-Glycosyltransferase/glycogen phosphorylase"/>
    <property type="match status" value="1"/>
</dbReference>
<evidence type="ECO:0000256" key="1">
    <source>
        <dbReference type="ARBA" id="ARBA00022676"/>
    </source>
</evidence>
<keyword evidence="1" id="KW-0328">Glycosyltransferase</keyword>
<dbReference type="Pfam" id="PF01075">
    <property type="entry name" value="Glyco_transf_9"/>
    <property type="match status" value="1"/>
</dbReference>
<evidence type="ECO:0000313" key="4">
    <source>
        <dbReference type="Proteomes" id="UP001310248"/>
    </source>
</evidence>
<dbReference type="CDD" id="cd03789">
    <property type="entry name" value="GT9_LPS_heptosyltransferase"/>
    <property type="match status" value="1"/>
</dbReference>
<dbReference type="RefSeq" id="WP_329776767.1">
    <property type="nucleotide sequence ID" value="NZ_JAYDYW010000017.1"/>
</dbReference>
<organism evidence="3 4">
    <name type="scientific">Agarivorans aestuarii</name>
    <dbReference type="NCBI Taxonomy" id="1563703"/>
    <lineage>
        <taxon>Bacteria</taxon>
        <taxon>Pseudomonadati</taxon>
        <taxon>Pseudomonadota</taxon>
        <taxon>Gammaproteobacteria</taxon>
        <taxon>Alteromonadales</taxon>
        <taxon>Alteromonadaceae</taxon>
        <taxon>Agarivorans</taxon>
    </lineage>
</organism>
<reference evidence="4" key="1">
    <citation type="submission" date="2023-07" db="EMBL/GenBank/DDBJ databases">
        <title>Draft genome sequence of Agarivorans aestuarii strain ZMCS4, a CAZymes producing bacteria isolated from the marine brown algae Clodostephus spongiosus.</title>
        <authorList>
            <person name="Lorente B."/>
            <person name="Cabral C."/>
            <person name="Frias J."/>
            <person name="Faria J."/>
            <person name="Toubarro D."/>
        </authorList>
    </citation>
    <scope>NUCLEOTIDE SEQUENCE [LARGE SCALE GENOMIC DNA]</scope>
    <source>
        <strain evidence="4">ZMCS4</strain>
    </source>
</reference>
<dbReference type="PANTHER" id="PTHR30160:SF15">
    <property type="entry name" value="GLYCOSYLTRANSFERASE HI_0523-RELATED"/>
    <property type="match status" value="1"/>
</dbReference>
<keyword evidence="2" id="KW-0808">Transferase</keyword>
<keyword evidence="4" id="KW-1185">Reference proteome</keyword>
<comment type="caution">
    <text evidence="3">The sequence shown here is derived from an EMBL/GenBank/DDBJ whole genome shotgun (WGS) entry which is preliminary data.</text>
</comment>
<dbReference type="EMBL" id="JAYDYW010000017">
    <property type="protein sequence ID" value="MEE1676025.1"/>
    <property type="molecule type" value="Genomic_DNA"/>
</dbReference>
<dbReference type="InterPro" id="IPR051199">
    <property type="entry name" value="LPS_LOS_Heptosyltrfase"/>
</dbReference>